<evidence type="ECO:0000256" key="1">
    <source>
        <dbReference type="SAM" id="MobiDB-lite"/>
    </source>
</evidence>
<feature type="region of interest" description="Disordered" evidence="1">
    <location>
        <begin position="1"/>
        <end position="37"/>
    </location>
</feature>
<reference evidence="2 3" key="2">
    <citation type="submission" date="2018-06" db="EMBL/GenBank/DDBJ databases">
        <title>Metagenomic assembly of (sub)arctic Cyanobacteria and their associated microbiome from non-axenic cultures.</title>
        <authorList>
            <person name="Baurain D."/>
        </authorList>
    </citation>
    <scope>NUCLEOTIDE SEQUENCE [LARGE SCALE GENOMIC DNA]</scope>
    <source>
        <strain evidence="2">ULC129bin1</strain>
    </source>
</reference>
<protein>
    <submittedName>
        <fullName evidence="2">Uncharacterized protein</fullName>
    </submittedName>
</protein>
<proteinExistence type="predicted"/>
<reference evidence="3" key="1">
    <citation type="submission" date="2018-04" db="EMBL/GenBank/DDBJ databases">
        <authorList>
            <person name="Cornet L."/>
        </authorList>
    </citation>
    <scope>NUCLEOTIDE SEQUENCE [LARGE SCALE GENOMIC DNA]</scope>
</reference>
<dbReference type="EMBL" id="QBMC01000269">
    <property type="protein sequence ID" value="PZO08705.1"/>
    <property type="molecule type" value="Genomic_DNA"/>
</dbReference>
<accession>A0A2W4VGL2</accession>
<sequence length="78" mass="8314">MSSKPDKPSMLGAAVRAAKQASKPDSSATDKPDKEVNLCVRVPESQRRWWAAQAKMNGTTMTDIIKAALAAEFGNPPG</sequence>
<comment type="caution">
    <text evidence="2">The sequence shown here is derived from an EMBL/GenBank/DDBJ whole genome shotgun (WGS) entry which is preliminary data.</text>
</comment>
<name>A0A2W4VGL2_9CYAN</name>
<evidence type="ECO:0000313" key="2">
    <source>
        <dbReference type="EMBL" id="PZO08705.1"/>
    </source>
</evidence>
<organism evidence="2 3">
    <name type="scientific">Leptolyngbya foveolarum</name>
    <dbReference type="NCBI Taxonomy" id="47253"/>
    <lineage>
        <taxon>Bacteria</taxon>
        <taxon>Bacillati</taxon>
        <taxon>Cyanobacteriota</taxon>
        <taxon>Cyanophyceae</taxon>
        <taxon>Leptolyngbyales</taxon>
        <taxon>Leptolyngbyaceae</taxon>
        <taxon>Leptolyngbya group</taxon>
        <taxon>Leptolyngbya</taxon>
    </lineage>
</organism>
<evidence type="ECO:0000313" key="3">
    <source>
        <dbReference type="Proteomes" id="UP000249354"/>
    </source>
</evidence>
<dbReference type="AlphaFoldDB" id="A0A2W4VGL2"/>
<gene>
    <name evidence="2" type="ORF">DCF25_22055</name>
</gene>
<dbReference type="Proteomes" id="UP000249354">
    <property type="component" value="Unassembled WGS sequence"/>
</dbReference>